<dbReference type="eggNOG" id="KOG2058">
    <property type="taxonomic scope" value="Eukaryota"/>
</dbReference>
<dbReference type="RefSeq" id="XP_001461654.1">
    <property type="nucleotide sequence ID" value="XM_001461617.1"/>
</dbReference>
<dbReference type="SUPFAM" id="SSF47923">
    <property type="entry name" value="Ypt/Rab-GAP domain of gyp1p"/>
    <property type="match status" value="2"/>
</dbReference>
<dbReference type="Pfam" id="PF00566">
    <property type="entry name" value="RabGAP-TBC"/>
    <property type="match status" value="1"/>
</dbReference>
<dbReference type="KEGG" id="ptm:GSPATT00026604001"/>
<feature type="compositionally biased region" description="Polar residues" evidence="1">
    <location>
        <begin position="498"/>
        <end position="513"/>
    </location>
</feature>
<dbReference type="PANTHER" id="PTHR47219">
    <property type="entry name" value="RAB GTPASE-ACTIVATING PROTEIN 1-LIKE"/>
    <property type="match status" value="1"/>
</dbReference>
<dbReference type="FunFam" id="1.10.472.80:FF:000085">
    <property type="entry name" value="TBC domain containing protein"/>
    <property type="match status" value="1"/>
</dbReference>
<name>A0EG40_PARTE</name>
<feature type="domain" description="Rab-GAP TBC" evidence="2">
    <location>
        <begin position="77"/>
        <end position="259"/>
    </location>
</feature>
<dbReference type="PROSITE" id="PS50086">
    <property type="entry name" value="TBC_RABGAP"/>
    <property type="match status" value="1"/>
</dbReference>
<dbReference type="SMART" id="SM00164">
    <property type="entry name" value="TBC"/>
    <property type="match status" value="1"/>
</dbReference>
<dbReference type="STRING" id="5888.A0EG40"/>
<gene>
    <name evidence="3" type="ORF">GSPATT00026604001</name>
</gene>
<feature type="region of interest" description="Disordered" evidence="1">
    <location>
        <begin position="498"/>
        <end position="527"/>
    </location>
</feature>
<protein>
    <recommendedName>
        <fullName evidence="2">Rab-GAP TBC domain-containing protein</fullName>
    </recommendedName>
</protein>
<dbReference type="InParanoid" id="A0EG40"/>
<dbReference type="HOGENOM" id="CLU_471332_0_0_1"/>
<proteinExistence type="predicted"/>
<feature type="compositionally biased region" description="Low complexity" evidence="1">
    <location>
        <begin position="514"/>
        <end position="527"/>
    </location>
</feature>
<reference evidence="3 4" key="1">
    <citation type="journal article" date="2006" name="Nature">
        <title>Global trends of whole-genome duplications revealed by the ciliate Paramecium tetraurelia.</title>
        <authorList>
            <consortium name="Genoscope"/>
            <person name="Aury J.-M."/>
            <person name="Jaillon O."/>
            <person name="Duret L."/>
            <person name="Noel B."/>
            <person name="Jubin C."/>
            <person name="Porcel B.M."/>
            <person name="Segurens B."/>
            <person name="Daubin V."/>
            <person name="Anthouard V."/>
            <person name="Aiach N."/>
            <person name="Arnaiz O."/>
            <person name="Billaut A."/>
            <person name="Beisson J."/>
            <person name="Blanc I."/>
            <person name="Bouhouche K."/>
            <person name="Camara F."/>
            <person name="Duharcourt S."/>
            <person name="Guigo R."/>
            <person name="Gogendeau D."/>
            <person name="Katinka M."/>
            <person name="Keller A.-M."/>
            <person name="Kissmehl R."/>
            <person name="Klotz C."/>
            <person name="Koll F."/>
            <person name="Le Moue A."/>
            <person name="Lepere C."/>
            <person name="Malinsky S."/>
            <person name="Nowacki M."/>
            <person name="Nowak J.K."/>
            <person name="Plattner H."/>
            <person name="Poulain J."/>
            <person name="Ruiz F."/>
            <person name="Serrano V."/>
            <person name="Zagulski M."/>
            <person name="Dessen P."/>
            <person name="Betermier M."/>
            <person name="Weissenbach J."/>
            <person name="Scarpelli C."/>
            <person name="Schachter V."/>
            <person name="Sperling L."/>
            <person name="Meyer E."/>
            <person name="Cohen J."/>
            <person name="Wincker P."/>
        </authorList>
    </citation>
    <scope>NUCLEOTIDE SEQUENCE [LARGE SCALE GENOMIC DNA]</scope>
    <source>
        <strain evidence="3 4">Stock d4-2</strain>
    </source>
</reference>
<dbReference type="GeneID" id="5047439"/>
<dbReference type="OMA" id="LRQNHIC"/>
<dbReference type="OrthoDB" id="297169at2759"/>
<dbReference type="InterPro" id="IPR050302">
    <property type="entry name" value="Rab_GAP_TBC_domain"/>
</dbReference>
<dbReference type="Proteomes" id="UP000000600">
    <property type="component" value="Unassembled WGS sequence"/>
</dbReference>
<dbReference type="InterPro" id="IPR000195">
    <property type="entry name" value="Rab-GAP-TBC_dom"/>
</dbReference>
<organism evidence="3 4">
    <name type="scientific">Paramecium tetraurelia</name>
    <dbReference type="NCBI Taxonomy" id="5888"/>
    <lineage>
        <taxon>Eukaryota</taxon>
        <taxon>Sar</taxon>
        <taxon>Alveolata</taxon>
        <taxon>Ciliophora</taxon>
        <taxon>Intramacronucleata</taxon>
        <taxon>Oligohymenophorea</taxon>
        <taxon>Peniculida</taxon>
        <taxon>Parameciidae</taxon>
        <taxon>Paramecium</taxon>
    </lineage>
</organism>
<dbReference type="FunFam" id="1.10.8.270:FF:000016">
    <property type="entry name" value="TBC1 domain family member 2A"/>
    <property type="match status" value="1"/>
</dbReference>
<evidence type="ECO:0000256" key="1">
    <source>
        <dbReference type="SAM" id="MobiDB-lite"/>
    </source>
</evidence>
<dbReference type="Gene3D" id="1.10.8.270">
    <property type="entry name" value="putative rabgap domain of human tbc1 domain family member 14 like domains"/>
    <property type="match status" value="1"/>
</dbReference>
<accession>A0EG40</accession>
<dbReference type="InterPro" id="IPR035969">
    <property type="entry name" value="Rab-GAP_TBC_sf"/>
</dbReference>
<dbReference type="PANTHER" id="PTHR47219:SF20">
    <property type="entry name" value="TBC1 DOMAIN FAMILY MEMBER 2B"/>
    <property type="match status" value="1"/>
</dbReference>
<dbReference type="GO" id="GO:0005096">
    <property type="term" value="F:GTPase activator activity"/>
    <property type="evidence" value="ECO:0000318"/>
    <property type="project" value="GO_Central"/>
</dbReference>
<dbReference type="EMBL" id="CT868676">
    <property type="protein sequence ID" value="CAK94281.1"/>
    <property type="molecule type" value="Genomic_DNA"/>
</dbReference>
<evidence type="ECO:0000259" key="2">
    <source>
        <dbReference type="PROSITE" id="PS50086"/>
    </source>
</evidence>
<keyword evidence="4" id="KW-1185">Reference proteome</keyword>
<sequence length="579" mass="69080">MIKENDEQIKIMTDFLQSKIFIEKMKGDMQKNLKKRSMLNAQIKYFQSFDKDEELVRICNNSDCCVNQALKCVLREKIQTQSLKPYWRVLSNINYNLNNNSCQYRNLQNIQHFPSQFQEIIKRDILRTTQDEENRAKLSNILNAYSIRNAQIGYCQGFNYIAYYFLQHFSEEETFWFLCFLFETLLPPNYYNHLYGVQCDDFIIKDLLQFLRPQLISHMQRLQIDTSLIIIQWLVCCFTLHNRLSETIIDLLLLDGSKALIKCVLTYLSLSEAILLQCQDIGTFIMSIENFIQSYQDREQYVKEYNRIYINNKILQFVRQEYSKKVVLMVQQRSNQSAQQLDAYLLDLKQKKCNPESPVCQYILEAWNRNKRHLDFIIIQEQNIKVIQDYDQTQNRQSILENYDQMILRQNHICQSDDIILIREIQYSDIQDVELVNMKQTQKTNQVSKRTRSPIKDFLLFPLKVFNQKEQEQKLKMNPQKYKIETDSYQRMVKSVQIQQSPNTSQQNRGRSPQQTKSQQTDDTSQCQIPAYIERTQNQKEELPKIRESITIQFLTELQKNTGLINIDLNIKDVFEQKT</sequence>
<evidence type="ECO:0000313" key="4">
    <source>
        <dbReference type="Proteomes" id="UP000000600"/>
    </source>
</evidence>
<dbReference type="Gene3D" id="1.10.472.80">
    <property type="entry name" value="Ypt/Rab-GAP domain of gyp1p, domain 3"/>
    <property type="match status" value="1"/>
</dbReference>
<evidence type="ECO:0000313" key="3">
    <source>
        <dbReference type="EMBL" id="CAK94281.1"/>
    </source>
</evidence>
<dbReference type="AlphaFoldDB" id="A0EG40"/>